<evidence type="ECO:0000313" key="2">
    <source>
        <dbReference type="EMBL" id="MBW0538865.1"/>
    </source>
</evidence>
<feature type="compositionally biased region" description="Polar residues" evidence="1">
    <location>
        <begin position="69"/>
        <end position="91"/>
    </location>
</feature>
<reference evidence="2" key="1">
    <citation type="submission" date="2021-03" db="EMBL/GenBank/DDBJ databases">
        <title>Draft genome sequence of rust myrtle Austropuccinia psidii MF-1, a brazilian biotype.</title>
        <authorList>
            <person name="Quecine M.C."/>
            <person name="Pachon D.M.R."/>
            <person name="Bonatelli M.L."/>
            <person name="Correr F.H."/>
            <person name="Franceschini L.M."/>
            <person name="Leite T.F."/>
            <person name="Margarido G.R.A."/>
            <person name="Almeida C.A."/>
            <person name="Ferrarezi J.A."/>
            <person name="Labate C.A."/>
        </authorList>
    </citation>
    <scope>NUCLEOTIDE SEQUENCE</scope>
    <source>
        <strain evidence="2">MF-1</strain>
    </source>
</reference>
<dbReference type="Proteomes" id="UP000765509">
    <property type="component" value="Unassembled WGS sequence"/>
</dbReference>
<dbReference type="AlphaFoldDB" id="A0A9Q3FJY1"/>
<gene>
    <name evidence="2" type="ORF">O181_078580</name>
</gene>
<comment type="caution">
    <text evidence="2">The sequence shown here is derived from an EMBL/GenBank/DDBJ whole genome shotgun (WGS) entry which is preliminary data.</text>
</comment>
<evidence type="ECO:0000313" key="3">
    <source>
        <dbReference type="Proteomes" id="UP000765509"/>
    </source>
</evidence>
<accession>A0A9Q3FJY1</accession>
<name>A0A9Q3FJY1_9BASI</name>
<dbReference type="EMBL" id="AVOT02043430">
    <property type="protein sequence ID" value="MBW0538865.1"/>
    <property type="molecule type" value="Genomic_DNA"/>
</dbReference>
<proteinExistence type="predicted"/>
<evidence type="ECO:0000256" key="1">
    <source>
        <dbReference type="SAM" id="MobiDB-lite"/>
    </source>
</evidence>
<protein>
    <submittedName>
        <fullName evidence="2">Uncharacterized protein</fullName>
    </submittedName>
</protein>
<keyword evidence="3" id="KW-1185">Reference proteome</keyword>
<organism evidence="2 3">
    <name type="scientific">Austropuccinia psidii MF-1</name>
    <dbReference type="NCBI Taxonomy" id="1389203"/>
    <lineage>
        <taxon>Eukaryota</taxon>
        <taxon>Fungi</taxon>
        <taxon>Dikarya</taxon>
        <taxon>Basidiomycota</taxon>
        <taxon>Pucciniomycotina</taxon>
        <taxon>Pucciniomycetes</taxon>
        <taxon>Pucciniales</taxon>
        <taxon>Sphaerophragmiaceae</taxon>
        <taxon>Austropuccinia</taxon>
    </lineage>
</organism>
<feature type="region of interest" description="Disordered" evidence="1">
    <location>
        <begin position="69"/>
        <end position="109"/>
    </location>
</feature>
<sequence>MDNKRFNLASHWEELEASFQKIFLKEIDFKDLMVITKGWNPTRKLRLLELRANRITENQTTIKGIEEQLTQKGHTQVPSGSQKAAQISSPVASHHSESNRSVAKSHHSSIIPGSFQEKTMIQWQKQDAFSQRKRESDPMIQNLLYLVKKV</sequence>